<evidence type="ECO:0000256" key="4">
    <source>
        <dbReference type="ARBA" id="ARBA00023015"/>
    </source>
</evidence>
<dbReference type="InterPro" id="IPR003444">
    <property type="entry name" value="MraZ"/>
</dbReference>
<protein>
    <recommendedName>
        <fullName evidence="1 7">Transcriptional regulator MraZ</fullName>
    </recommendedName>
</protein>
<keyword evidence="5 7" id="KW-0238">DNA-binding</keyword>
<dbReference type="PANTHER" id="PTHR34701">
    <property type="entry name" value="TRANSCRIPTIONAL REGULATOR MRAZ"/>
    <property type="match status" value="1"/>
</dbReference>
<dbReference type="HAMAP" id="MF_01008">
    <property type="entry name" value="MraZ"/>
    <property type="match status" value="1"/>
</dbReference>
<dbReference type="NCBIfam" id="NF001482">
    <property type="entry name" value="PRK00326.3-4"/>
    <property type="match status" value="1"/>
</dbReference>
<organism evidence="9 10">
    <name type="scientific">Geobacter pickeringii</name>
    <dbReference type="NCBI Taxonomy" id="345632"/>
    <lineage>
        <taxon>Bacteria</taxon>
        <taxon>Pseudomonadati</taxon>
        <taxon>Thermodesulfobacteriota</taxon>
        <taxon>Desulfuromonadia</taxon>
        <taxon>Geobacterales</taxon>
        <taxon>Geobacteraceae</taxon>
        <taxon>Geobacter</taxon>
    </lineage>
</organism>
<dbReference type="InterPro" id="IPR035644">
    <property type="entry name" value="MraZ_C"/>
</dbReference>
<dbReference type="STRING" id="345632.GPICK_02315"/>
<comment type="subunit">
    <text evidence="7">Forms oligomers.</text>
</comment>
<comment type="similarity">
    <text evidence="7">Belongs to the MraZ family.</text>
</comment>
<dbReference type="CDD" id="cd16321">
    <property type="entry name" value="MraZ_C"/>
    <property type="match status" value="1"/>
</dbReference>
<dbReference type="InterPro" id="IPR020603">
    <property type="entry name" value="MraZ_dom"/>
</dbReference>
<keyword evidence="9" id="KW-0131">Cell cycle</keyword>
<dbReference type="Gene3D" id="3.40.1550.20">
    <property type="entry name" value="Transcriptional regulator MraZ domain"/>
    <property type="match status" value="1"/>
</dbReference>
<feature type="domain" description="SpoVT-AbrB" evidence="8">
    <location>
        <begin position="5"/>
        <end position="50"/>
    </location>
</feature>
<dbReference type="InterPro" id="IPR037914">
    <property type="entry name" value="SpoVT-AbrB_sf"/>
</dbReference>
<sequence length="158" mass="17717">MFRGICETTIDAKGRTSLPAKFREVLVDVYGDERFFITNSSPVDLGGGAFSSGLLIFPYKKWFEFEENFLGSKGLTSAQRNSIMRTIVSPATECSVDKLGRLLIPPHLRKSAALERDILFVGIMDKIEVWSHAEREKVRIQDMKNFPSDTEAVAELGL</sequence>
<evidence type="ECO:0000256" key="3">
    <source>
        <dbReference type="ARBA" id="ARBA00022737"/>
    </source>
</evidence>
<dbReference type="SUPFAM" id="SSF89447">
    <property type="entry name" value="AbrB/MazE/MraZ-like"/>
    <property type="match status" value="1"/>
</dbReference>
<proteinExistence type="inferred from homology"/>
<dbReference type="InterPro" id="IPR035642">
    <property type="entry name" value="MraZ_N"/>
</dbReference>
<feature type="domain" description="SpoVT-AbrB" evidence="8">
    <location>
        <begin position="91"/>
        <end position="134"/>
    </location>
</feature>
<dbReference type="PANTHER" id="PTHR34701:SF1">
    <property type="entry name" value="TRANSCRIPTIONAL REGULATOR MRAZ"/>
    <property type="match status" value="1"/>
</dbReference>
<keyword evidence="4 7" id="KW-0805">Transcription regulation</keyword>
<dbReference type="GO" id="GO:0051301">
    <property type="term" value="P:cell division"/>
    <property type="evidence" value="ECO:0007669"/>
    <property type="project" value="UniProtKB-KW"/>
</dbReference>
<evidence type="ECO:0000256" key="7">
    <source>
        <dbReference type="HAMAP-Rule" id="MF_01008"/>
    </source>
</evidence>
<evidence type="ECO:0000259" key="8">
    <source>
        <dbReference type="PROSITE" id="PS51740"/>
    </source>
</evidence>
<reference evidence="9 10" key="1">
    <citation type="journal article" date="2015" name="Genome Announc.">
        <title>Complete Genome of Geobacter pickeringii G13T, a Metal-Reducing Isolate from Sedimentary Kaolin Deposits.</title>
        <authorList>
            <person name="Badalamenti J.P."/>
            <person name="Bond D.R."/>
        </authorList>
    </citation>
    <scope>NUCLEOTIDE SEQUENCE [LARGE SCALE GENOMIC DNA]</scope>
    <source>
        <strain evidence="9 10">G13</strain>
    </source>
</reference>
<dbReference type="GO" id="GO:0003700">
    <property type="term" value="F:DNA-binding transcription factor activity"/>
    <property type="evidence" value="ECO:0007669"/>
    <property type="project" value="UniProtKB-UniRule"/>
</dbReference>
<dbReference type="GO" id="GO:0000976">
    <property type="term" value="F:transcription cis-regulatory region binding"/>
    <property type="evidence" value="ECO:0007669"/>
    <property type="project" value="TreeGrafter"/>
</dbReference>
<evidence type="ECO:0000313" key="9">
    <source>
        <dbReference type="EMBL" id="AJE02364.1"/>
    </source>
</evidence>
<dbReference type="GO" id="GO:0005737">
    <property type="term" value="C:cytoplasm"/>
    <property type="evidence" value="ECO:0007669"/>
    <property type="project" value="UniProtKB-UniRule"/>
</dbReference>
<evidence type="ECO:0000313" key="10">
    <source>
        <dbReference type="Proteomes" id="UP000057609"/>
    </source>
</evidence>
<dbReference type="OrthoDB" id="9807753at2"/>
<keyword evidence="6 7" id="KW-0804">Transcription</keyword>
<gene>
    <name evidence="7" type="primary">mraZ</name>
    <name evidence="9" type="ORF">GPICK_02315</name>
</gene>
<keyword evidence="10" id="KW-1185">Reference proteome</keyword>
<dbReference type="CDD" id="cd16320">
    <property type="entry name" value="MraZ_N"/>
    <property type="match status" value="1"/>
</dbReference>
<dbReference type="HOGENOM" id="CLU_107907_0_5_7"/>
<keyword evidence="9" id="KW-0132">Cell division</keyword>
<dbReference type="GO" id="GO:0009295">
    <property type="term" value="C:nucleoid"/>
    <property type="evidence" value="ECO:0007669"/>
    <property type="project" value="UniProtKB-SubCell"/>
</dbReference>
<keyword evidence="3" id="KW-0677">Repeat</keyword>
<dbReference type="InterPro" id="IPR007159">
    <property type="entry name" value="SpoVT-AbrB_dom"/>
</dbReference>
<dbReference type="InterPro" id="IPR038619">
    <property type="entry name" value="MraZ_sf"/>
</dbReference>
<evidence type="ECO:0000256" key="1">
    <source>
        <dbReference type="ARBA" id="ARBA00013860"/>
    </source>
</evidence>
<dbReference type="EMBL" id="CP009788">
    <property type="protein sequence ID" value="AJE02364.1"/>
    <property type="molecule type" value="Genomic_DNA"/>
</dbReference>
<dbReference type="Pfam" id="PF02381">
    <property type="entry name" value="MraZ"/>
    <property type="match status" value="1"/>
</dbReference>
<dbReference type="AlphaFoldDB" id="A0A0B5BBM4"/>
<comment type="subcellular location">
    <subcellularLocation>
        <location evidence="7">Cytoplasm</location>
        <location evidence="7">Nucleoid</location>
    </subcellularLocation>
</comment>
<name>A0A0B5BBM4_9BACT</name>
<dbReference type="KEGG" id="gpi:GPICK_02315"/>
<evidence type="ECO:0000256" key="5">
    <source>
        <dbReference type="ARBA" id="ARBA00023125"/>
    </source>
</evidence>
<dbReference type="RefSeq" id="WP_039740170.1">
    <property type="nucleotide sequence ID" value="NZ_CP009788.1"/>
</dbReference>
<dbReference type="PROSITE" id="PS51740">
    <property type="entry name" value="SPOVT_ABRB"/>
    <property type="match status" value="2"/>
</dbReference>
<keyword evidence="2 7" id="KW-0963">Cytoplasm</keyword>
<evidence type="ECO:0000256" key="6">
    <source>
        <dbReference type="ARBA" id="ARBA00023163"/>
    </source>
</evidence>
<dbReference type="GO" id="GO:2000143">
    <property type="term" value="P:negative regulation of DNA-templated transcription initiation"/>
    <property type="evidence" value="ECO:0007669"/>
    <property type="project" value="TreeGrafter"/>
</dbReference>
<dbReference type="Proteomes" id="UP000057609">
    <property type="component" value="Chromosome"/>
</dbReference>
<evidence type="ECO:0000256" key="2">
    <source>
        <dbReference type="ARBA" id="ARBA00022490"/>
    </source>
</evidence>
<accession>A0A0B5BBM4</accession>